<evidence type="ECO:0000256" key="15">
    <source>
        <dbReference type="ARBA" id="ARBA00023136"/>
    </source>
</evidence>
<dbReference type="SMART" id="SM00387">
    <property type="entry name" value="HATPase_c"/>
    <property type="match status" value="1"/>
</dbReference>
<dbReference type="PRINTS" id="PR00344">
    <property type="entry name" value="BCTRLSENSOR"/>
</dbReference>
<evidence type="ECO:0000256" key="16">
    <source>
        <dbReference type="ARBA" id="ARBA00058004"/>
    </source>
</evidence>
<keyword evidence="9" id="KW-0732">Signal</keyword>
<protein>
    <recommendedName>
        <fullName evidence="17">Virulence sensor protein BvgS</fullName>
        <ecNumber evidence="3">2.7.13.3</ecNumber>
    </recommendedName>
</protein>
<dbReference type="InterPro" id="IPR036097">
    <property type="entry name" value="HisK_dim/P_sf"/>
</dbReference>
<dbReference type="GO" id="GO:0000155">
    <property type="term" value="F:phosphorelay sensor kinase activity"/>
    <property type="evidence" value="ECO:0007669"/>
    <property type="project" value="InterPro"/>
</dbReference>
<dbReference type="PANTHER" id="PTHR43047">
    <property type="entry name" value="TWO-COMPONENT HISTIDINE PROTEIN KINASE"/>
    <property type="match status" value="1"/>
</dbReference>
<comment type="function">
    <text evidence="16">Member of the two-component regulatory system BvgS/BvgA. Phosphorylates BvgA via a four-step phosphorelay in response to environmental signals.</text>
</comment>
<keyword evidence="8 20" id="KW-0812">Transmembrane</keyword>
<evidence type="ECO:0000256" key="18">
    <source>
        <dbReference type="PROSITE-ProRule" id="PRU00110"/>
    </source>
</evidence>
<organism evidence="24 25">
    <name type="scientific">Bordetella genomosp. 9</name>
    <dbReference type="NCBI Taxonomy" id="1416803"/>
    <lineage>
        <taxon>Bacteria</taxon>
        <taxon>Pseudomonadati</taxon>
        <taxon>Pseudomonadota</taxon>
        <taxon>Betaproteobacteria</taxon>
        <taxon>Burkholderiales</taxon>
        <taxon>Alcaligenaceae</taxon>
        <taxon>Bordetella</taxon>
    </lineage>
</organism>
<evidence type="ECO:0000256" key="7">
    <source>
        <dbReference type="ARBA" id="ARBA00022679"/>
    </source>
</evidence>
<dbReference type="InterPro" id="IPR004358">
    <property type="entry name" value="Sig_transdc_His_kin-like_C"/>
</dbReference>
<dbReference type="SUPFAM" id="SSF53850">
    <property type="entry name" value="Periplasmic binding protein-like II"/>
    <property type="match status" value="1"/>
</dbReference>
<dbReference type="Gene3D" id="3.40.190.10">
    <property type="entry name" value="Periplasmic binding protein-like II"/>
    <property type="match status" value="2"/>
</dbReference>
<dbReference type="InterPro" id="IPR008207">
    <property type="entry name" value="Sig_transdc_His_kin_Hpt_dom"/>
</dbReference>
<dbReference type="InterPro" id="IPR036890">
    <property type="entry name" value="HATPase_C_sf"/>
</dbReference>
<evidence type="ECO:0000256" key="1">
    <source>
        <dbReference type="ARBA" id="ARBA00000085"/>
    </source>
</evidence>
<evidence type="ECO:0000256" key="8">
    <source>
        <dbReference type="ARBA" id="ARBA00022692"/>
    </source>
</evidence>
<feature type="domain" description="Response regulatory" evidence="22">
    <location>
        <begin position="607"/>
        <end position="725"/>
    </location>
</feature>
<dbReference type="PROSITE" id="PS50894">
    <property type="entry name" value="HPT"/>
    <property type="match status" value="1"/>
</dbReference>
<evidence type="ECO:0000256" key="14">
    <source>
        <dbReference type="ARBA" id="ARBA00023026"/>
    </source>
</evidence>
<keyword evidence="11" id="KW-0067">ATP-binding</keyword>
<evidence type="ECO:0000313" key="25">
    <source>
        <dbReference type="Proteomes" id="UP000194139"/>
    </source>
</evidence>
<evidence type="ECO:0000256" key="19">
    <source>
        <dbReference type="PROSITE-ProRule" id="PRU00169"/>
    </source>
</evidence>
<feature type="modified residue" description="4-aspartylphosphate" evidence="19">
    <location>
        <position position="656"/>
    </location>
</feature>
<evidence type="ECO:0000256" key="2">
    <source>
        <dbReference type="ARBA" id="ARBA00004429"/>
    </source>
</evidence>
<dbReference type="SMART" id="SM00448">
    <property type="entry name" value="REC"/>
    <property type="match status" value="1"/>
</dbReference>
<evidence type="ECO:0000256" key="12">
    <source>
        <dbReference type="ARBA" id="ARBA00022989"/>
    </source>
</evidence>
<evidence type="ECO:0000259" key="23">
    <source>
        <dbReference type="PROSITE" id="PS50894"/>
    </source>
</evidence>
<dbReference type="Proteomes" id="UP000194139">
    <property type="component" value="Chromosome"/>
</dbReference>
<keyword evidence="25" id="KW-1185">Reference proteome</keyword>
<evidence type="ECO:0000256" key="11">
    <source>
        <dbReference type="ARBA" id="ARBA00022840"/>
    </source>
</evidence>
<evidence type="ECO:0000259" key="21">
    <source>
        <dbReference type="PROSITE" id="PS50109"/>
    </source>
</evidence>
<dbReference type="RefSeq" id="WP_086071316.1">
    <property type="nucleotide sequence ID" value="NZ_CP021109.1"/>
</dbReference>
<keyword evidence="6 19" id="KW-0597">Phosphoprotein</keyword>
<evidence type="ECO:0000256" key="3">
    <source>
        <dbReference type="ARBA" id="ARBA00012438"/>
    </source>
</evidence>
<dbReference type="CDD" id="cd17546">
    <property type="entry name" value="REC_hyHK_CKI1_RcsC-like"/>
    <property type="match status" value="1"/>
</dbReference>
<dbReference type="AlphaFoldDB" id="A0A1W6YVG4"/>
<dbReference type="Pfam" id="PF00512">
    <property type="entry name" value="HisKA"/>
    <property type="match status" value="1"/>
</dbReference>
<evidence type="ECO:0000313" key="24">
    <source>
        <dbReference type="EMBL" id="ARP85090.1"/>
    </source>
</evidence>
<dbReference type="Pfam" id="PF02518">
    <property type="entry name" value="HATPase_c"/>
    <property type="match status" value="1"/>
</dbReference>
<dbReference type="Pfam" id="PF00497">
    <property type="entry name" value="SBP_bac_3"/>
    <property type="match status" value="1"/>
</dbReference>
<proteinExistence type="predicted"/>
<gene>
    <name evidence="24" type="ORF">CAL13_01805</name>
</gene>
<dbReference type="FunFam" id="3.30.565.10:FF:000010">
    <property type="entry name" value="Sensor histidine kinase RcsC"/>
    <property type="match status" value="1"/>
</dbReference>
<evidence type="ECO:0000256" key="4">
    <source>
        <dbReference type="ARBA" id="ARBA00022475"/>
    </source>
</evidence>
<comment type="catalytic activity">
    <reaction evidence="1">
        <text>ATP + protein L-histidine = ADP + protein N-phospho-L-histidine.</text>
        <dbReference type="EC" id="2.7.13.3"/>
    </reaction>
</comment>
<keyword evidence="11" id="KW-0547">Nucleotide-binding</keyword>
<dbReference type="InterPro" id="IPR001638">
    <property type="entry name" value="Solute-binding_3/MltF_N"/>
</dbReference>
<dbReference type="InterPro" id="IPR005467">
    <property type="entry name" value="His_kinase_dom"/>
</dbReference>
<dbReference type="CDD" id="cd00088">
    <property type="entry name" value="HPT"/>
    <property type="match status" value="1"/>
</dbReference>
<feature type="domain" description="Histidine kinase" evidence="21">
    <location>
        <begin position="334"/>
        <end position="565"/>
    </location>
</feature>
<keyword evidence="14" id="KW-0843">Virulence</keyword>
<dbReference type="InterPro" id="IPR011006">
    <property type="entry name" value="CheY-like_superfamily"/>
</dbReference>
<reference evidence="24 25" key="1">
    <citation type="submission" date="2017-05" db="EMBL/GenBank/DDBJ databases">
        <title>Complete and WGS of Bordetella genogroups.</title>
        <authorList>
            <person name="Spilker T."/>
            <person name="LiPuma J."/>
        </authorList>
    </citation>
    <scope>NUCLEOTIDE SEQUENCE [LARGE SCALE GENOMIC DNA]</scope>
    <source>
        <strain evidence="24 25">AU17164</strain>
    </source>
</reference>
<evidence type="ECO:0000256" key="5">
    <source>
        <dbReference type="ARBA" id="ARBA00022519"/>
    </source>
</evidence>
<dbReference type="PROSITE" id="PS50109">
    <property type="entry name" value="HIS_KIN"/>
    <property type="match status" value="1"/>
</dbReference>
<name>A0A1W6YVG4_9BORD</name>
<keyword evidence="13" id="KW-0902">Two-component regulatory system</keyword>
<dbReference type="GO" id="GO:0005886">
    <property type="term" value="C:plasma membrane"/>
    <property type="evidence" value="ECO:0007669"/>
    <property type="project" value="UniProtKB-SubCell"/>
</dbReference>
<accession>A0A1W6YVG4</accession>
<keyword evidence="10" id="KW-0418">Kinase</keyword>
<dbReference type="CDD" id="cd16922">
    <property type="entry name" value="HATPase_EvgS-ArcB-TorS-like"/>
    <property type="match status" value="1"/>
</dbReference>
<evidence type="ECO:0000256" key="9">
    <source>
        <dbReference type="ARBA" id="ARBA00022729"/>
    </source>
</evidence>
<keyword evidence="5" id="KW-0997">Cell inner membrane</keyword>
<keyword evidence="4" id="KW-1003">Cell membrane</keyword>
<evidence type="ECO:0000259" key="22">
    <source>
        <dbReference type="PROSITE" id="PS50110"/>
    </source>
</evidence>
<dbReference type="InterPro" id="IPR036641">
    <property type="entry name" value="HPT_dom_sf"/>
</dbReference>
<dbReference type="EC" id="2.7.13.3" evidence="3"/>
<comment type="subcellular location">
    <subcellularLocation>
        <location evidence="2">Cell inner membrane</location>
        <topology evidence="2">Multi-pass membrane protein</topology>
    </subcellularLocation>
</comment>
<evidence type="ECO:0000256" key="17">
    <source>
        <dbReference type="ARBA" id="ARBA00070152"/>
    </source>
</evidence>
<dbReference type="InterPro" id="IPR003661">
    <property type="entry name" value="HisK_dim/P_dom"/>
</dbReference>
<dbReference type="Gene3D" id="3.40.50.2300">
    <property type="match status" value="1"/>
</dbReference>
<dbReference type="EMBL" id="CP021109">
    <property type="protein sequence ID" value="ARP85090.1"/>
    <property type="molecule type" value="Genomic_DNA"/>
</dbReference>
<dbReference type="SUPFAM" id="SSF47384">
    <property type="entry name" value="Homodimeric domain of signal transducing histidine kinase"/>
    <property type="match status" value="1"/>
</dbReference>
<dbReference type="InterPro" id="IPR003594">
    <property type="entry name" value="HATPase_dom"/>
</dbReference>
<sequence length="837" mass="91175">MTLVAASSRDPGSCSHYLILAVFLSFCLALMPSRSAAQSQALFSPEEMAWIKANPVVRTAVDPNFRPVEYMDDGVHKGLSAGYLEAISRLTGLKFEPVPGMAWGKARAALEAHQVDLLPAVSYEHSPRNLDNRILVTSPYFVAATIVVTRERGPVVFDARRLAGQTVATKGGGAFESALRTGYPEIKVLPLASAEAVLAAVLDGTADAAIGTDLMLLPTMRRMYFGQLHVSGTLAELPVQLSMGVRRDLPLLASIVDKSLNALTAKQTDVIVDRWIEGADYGEPTMRAVLQYYAPHALALAAIVLAIALLAGFAWRAKLAANRSERAKAMFLAVMGHEIRTPMQTILSSVELLRRTRLDAEQSKLTTSAVTASEALLSLLDDVLQFSKLEAGKVTPEMVATPIWTWATQSVDMLRRRAEDKGLHLTLALKCPPELQLKIDPTRLRQVLLNLLSNAIKFTERGAITVSVIYQAGKLQPGKRAATMNRRGTLTLEVHDTGIGMTPAQLRRVFEPFEQADQSTTRRFGGTGLGLAICKELVTLMGGTIGVRSEPNVQTVFTVTVPVEVCDRVRLTEGTAPASQADLTTAEEATNPVADSLAPDSLIERARILVVDDHEAVRDSIGRQLQTLGCRATMAASASEALALFDPTQFDMVLLDCNLPDLDGYTLAERIRLKETKQGGHTPIIAISALSDAEHQERCFASGMDGVLSKPVRMRQLAQMMEMWCDLDLGEEFEMPAPEPFQRDGDSLHALFQQTMRDDVRMLRHCIRESDWRETARQAHRIKGAALTVAMGEIADAAELIESLARGLARGDASRADTERLKELLGTLERASSNLPS</sequence>
<dbReference type="SMART" id="SM00062">
    <property type="entry name" value="PBPb"/>
    <property type="match status" value="1"/>
</dbReference>
<evidence type="ECO:0000256" key="10">
    <source>
        <dbReference type="ARBA" id="ARBA00022777"/>
    </source>
</evidence>
<dbReference type="Gene3D" id="1.20.120.160">
    <property type="entry name" value="HPT domain"/>
    <property type="match status" value="1"/>
</dbReference>
<evidence type="ECO:0000256" key="20">
    <source>
        <dbReference type="SAM" id="Phobius"/>
    </source>
</evidence>
<dbReference type="SUPFAM" id="SSF47226">
    <property type="entry name" value="Histidine-containing phosphotransfer domain, HPT domain"/>
    <property type="match status" value="1"/>
</dbReference>
<dbReference type="PROSITE" id="PS50110">
    <property type="entry name" value="RESPONSE_REGULATORY"/>
    <property type="match status" value="1"/>
</dbReference>
<dbReference type="SUPFAM" id="SSF52172">
    <property type="entry name" value="CheY-like"/>
    <property type="match status" value="1"/>
</dbReference>
<feature type="domain" description="HPt" evidence="23">
    <location>
        <begin position="741"/>
        <end position="837"/>
    </location>
</feature>
<feature type="modified residue" description="Phosphohistidine" evidence="18">
    <location>
        <position position="780"/>
    </location>
</feature>
<evidence type="ECO:0000256" key="13">
    <source>
        <dbReference type="ARBA" id="ARBA00023012"/>
    </source>
</evidence>
<keyword evidence="15 20" id="KW-0472">Membrane</keyword>
<dbReference type="CDD" id="cd01007">
    <property type="entry name" value="PBP2_BvgS_HisK_like"/>
    <property type="match status" value="1"/>
</dbReference>
<dbReference type="Pfam" id="PF01627">
    <property type="entry name" value="Hpt"/>
    <property type="match status" value="1"/>
</dbReference>
<keyword evidence="7" id="KW-0808">Transferase</keyword>
<dbReference type="SUPFAM" id="SSF55874">
    <property type="entry name" value="ATPase domain of HSP90 chaperone/DNA topoisomerase II/histidine kinase"/>
    <property type="match status" value="1"/>
</dbReference>
<feature type="transmembrane region" description="Helical" evidence="20">
    <location>
        <begin position="293"/>
        <end position="315"/>
    </location>
</feature>
<dbReference type="InterPro" id="IPR001789">
    <property type="entry name" value="Sig_transdc_resp-reg_receiver"/>
</dbReference>
<evidence type="ECO:0000256" key="6">
    <source>
        <dbReference type="ARBA" id="ARBA00022553"/>
    </source>
</evidence>
<dbReference type="Gene3D" id="1.10.287.130">
    <property type="match status" value="1"/>
</dbReference>
<dbReference type="SMART" id="SM00388">
    <property type="entry name" value="HisKA"/>
    <property type="match status" value="1"/>
</dbReference>
<dbReference type="Pfam" id="PF00072">
    <property type="entry name" value="Response_reg"/>
    <property type="match status" value="1"/>
</dbReference>
<dbReference type="Gene3D" id="3.30.565.10">
    <property type="entry name" value="Histidine kinase-like ATPase, C-terminal domain"/>
    <property type="match status" value="1"/>
</dbReference>
<keyword evidence="12 20" id="KW-1133">Transmembrane helix</keyword>
<dbReference type="CDD" id="cd00082">
    <property type="entry name" value="HisKA"/>
    <property type="match status" value="1"/>
</dbReference>